<gene>
    <name evidence="1" type="ORF">LCGC14_2029200</name>
</gene>
<sequence>MNRALDKRTGTLDIGLSYFQEEQWIAAISKYGKPIMGKSLLSQQQKAILASEQIARSINKASY</sequence>
<comment type="caution">
    <text evidence="1">The sequence shown here is derived from an EMBL/GenBank/DDBJ whole genome shotgun (WGS) entry which is preliminary data.</text>
</comment>
<proteinExistence type="predicted"/>
<name>A0A0F9FHP7_9ZZZZ</name>
<evidence type="ECO:0000313" key="1">
    <source>
        <dbReference type="EMBL" id="KKL77996.1"/>
    </source>
</evidence>
<dbReference type="EMBL" id="LAZR01023589">
    <property type="protein sequence ID" value="KKL77996.1"/>
    <property type="molecule type" value="Genomic_DNA"/>
</dbReference>
<dbReference type="AlphaFoldDB" id="A0A0F9FHP7"/>
<reference evidence="1" key="1">
    <citation type="journal article" date="2015" name="Nature">
        <title>Complex archaea that bridge the gap between prokaryotes and eukaryotes.</title>
        <authorList>
            <person name="Spang A."/>
            <person name="Saw J.H."/>
            <person name="Jorgensen S.L."/>
            <person name="Zaremba-Niedzwiedzka K."/>
            <person name="Martijn J."/>
            <person name="Lind A.E."/>
            <person name="van Eijk R."/>
            <person name="Schleper C."/>
            <person name="Guy L."/>
            <person name="Ettema T.J."/>
        </authorList>
    </citation>
    <scope>NUCLEOTIDE SEQUENCE</scope>
</reference>
<organism evidence="1">
    <name type="scientific">marine sediment metagenome</name>
    <dbReference type="NCBI Taxonomy" id="412755"/>
    <lineage>
        <taxon>unclassified sequences</taxon>
        <taxon>metagenomes</taxon>
        <taxon>ecological metagenomes</taxon>
    </lineage>
</organism>
<protein>
    <submittedName>
        <fullName evidence="1">Uncharacterized protein</fullName>
    </submittedName>
</protein>
<accession>A0A0F9FHP7</accession>